<reference evidence="2" key="1">
    <citation type="submission" date="2023-03" db="EMBL/GenBank/DDBJ databases">
        <title>Actinoallomurus iriomotensis NBRC 103681.</title>
        <authorList>
            <person name="Ichikawa N."/>
            <person name="Sato H."/>
            <person name="Tonouchi N."/>
        </authorList>
    </citation>
    <scope>NUCLEOTIDE SEQUENCE</scope>
    <source>
        <strain evidence="2">NBRC 103681</strain>
    </source>
</reference>
<organism evidence="2 3">
    <name type="scientific">Actinoallomurus iriomotensis</name>
    <dbReference type="NCBI Taxonomy" id="478107"/>
    <lineage>
        <taxon>Bacteria</taxon>
        <taxon>Bacillati</taxon>
        <taxon>Actinomycetota</taxon>
        <taxon>Actinomycetes</taxon>
        <taxon>Streptosporangiales</taxon>
        <taxon>Thermomonosporaceae</taxon>
        <taxon>Actinoallomurus</taxon>
    </lineage>
</organism>
<proteinExistence type="predicted"/>
<dbReference type="EMBL" id="BSTJ01000007">
    <property type="protein sequence ID" value="GLY77436.1"/>
    <property type="molecule type" value="Genomic_DNA"/>
</dbReference>
<comment type="caution">
    <text evidence="2">The sequence shown here is derived from an EMBL/GenBank/DDBJ whole genome shotgun (WGS) entry which is preliminary data.</text>
</comment>
<dbReference type="AlphaFoldDB" id="A0A9W6VTA8"/>
<feature type="compositionally biased region" description="Acidic residues" evidence="1">
    <location>
        <begin position="1"/>
        <end position="16"/>
    </location>
</feature>
<feature type="region of interest" description="Disordered" evidence="1">
    <location>
        <begin position="1"/>
        <end position="38"/>
    </location>
</feature>
<sequence>MRPPDDSDGTFPEDLDQPVLPTDESLTPHRHAPSVTGREACISESSVLAVLVQGGDPLEPPM</sequence>
<protein>
    <submittedName>
        <fullName evidence="2">Uncharacterized protein</fullName>
    </submittedName>
</protein>
<name>A0A9W6VTA8_9ACTN</name>
<evidence type="ECO:0000256" key="1">
    <source>
        <dbReference type="SAM" id="MobiDB-lite"/>
    </source>
</evidence>
<evidence type="ECO:0000313" key="2">
    <source>
        <dbReference type="EMBL" id="GLY77436.1"/>
    </source>
</evidence>
<accession>A0A9W6VTA8</accession>
<dbReference type="Proteomes" id="UP001165135">
    <property type="component" value="Unassembled WGS sequence"/>
</dbReference>
<gene>
    <name evidence="2" type="ORF">Airi01_057030</name>
</gene>
<evidence type="ECO:0000313" key="3">
    <source>
        <dbReference type="Proteomes" id="UP001165135"/>
    </source>
</evidence>